<evidence type="ECO:0000313" key="3">
    <source>
        <dbReference type="Proteomes" id="UP001345963"/>
    </source>
</evidence>
<reference evidence="2 3" key="1">
    <citation type="submission" date="2021-07" db="EMBL/GenBank/DDBJ databases">
        <authorList>
            <person name="Palmer J.M."/>
        </authorList>
    </citation>
    <scope>NUCLEOTIDE SEQUENCE [LARGE SCALE GENOMIC DNA]</scope>
    <source>
        <strain evidence="2 3">AT_MEX2019</strain>
        <tissue evidence="2">Muscle</tissue>
    </source>
</reference>
<gene>
    <name evidence="2" type="ORF">ATANTOWER_005849</name>
</gene>
<dbReference type="Proteomes" id="UP001345963">
    <property type="component" value="Unassembled WGS sequence"/>
</dbReference>
<feature type="non-terminal residue" evidence="2">
    <location>
        <position position="70"/>
    </location>
</feature>
<protein>
    <submittedName>
        <fullName evidence="2">Uncharacterized protein</fullName>
    </submittedName>
</protein>
<evidence type="ECO:0000313" key="2">
    <source>
        <dbReference type="EMBL" id="MED6242521.1"/>
    </source>
</evidence>
<keyword evidence="3" id="KW-1185">Reference proteome</keyword>
<organism evidence="2 3">
    <name type="scientific">Ataeniobius toweri</name>
    <dbReference type="NCBI Taxonomy" id="208326"/>
    <lineage>
        <taxon>Eukaryota</taxon>
        <taxon>Metazoa</taxon>
        <taxon>Chordata</taxon>
        <taxon>Craniata</taxon>
        <taxon>Vertebrata</taxon>
        <taxon>Euteleostomi</taxon>
        <taxon>Actinopterygii</taxon>
        <taxon>Neopterygii</taxon>
        <taxon>Teleostei</taxon>
        <taxon>Neoteleostei</taxon>
        <taxon>Acanthomorphata</taxon>
        <taxon>Ovalentaria</taxon>
        <taxon>Atherinomorphae</taxon>
        <taxon>Cyprinodontiformes</taxon>
        <taxon>Goodeidae</taxon>
        <taxon>Ataeniobius</taxon>
    </lineage>
</organism>
<evidence type="ECO:0000256" key="1">
    <source>
        <dbReference type="SAM" id="MobiDB-lite"/>
    </source>
</evidence>
<feature type="region of interest" description="Disordered" evidence="1">
    <location>
        <begin position="1"/>
        <end position="33"/>
    </location>
</feature>
<accession>A0ABU7AXL3</accession>
<dbReference type="EMBL" id="JAHUTI010031157">
    <property type="protein sequence ID" value="MED6242521.1"/>
    <property type="molecule type" value="Genomic_DNA"/>
</dbReference>
<name>A0ABU7AXL3_9TELE</name>
<proteinExistence type="predicted"/>
<comment type="caution">
    <text evidence="2">The sequence shown here is derived from an EMBL/GenBank/DDBJ whole genome shotgun (WGS) entry which is preliminary data.</text>
</comment>
<sequence>MHHPLPPYSTGGNCHKSSSAPEAEHEEEPEGVDTVLLISPRRQQEKQELPSLQDSADFKLLICWTMTSET</sequence>